<gene>
    <name evidence="2" type="ORF">DJ568_12950</name>
</gene>
<keyword evidence="3" id="KW-1185">Reference proteome</keyword>
<evidence type="ECO:0000313" key="2">
    <source>
        <dbReference type="EMBL" id="RCH54204.1"/>
    </source>
</evidence>
<dbReference type="Proteomes" id="UP000253209">
    <property type="component" value="Unassembled WGS sequence"/>
</dbReference>
<dbReference type="RefSeq" id="WP_114005715.1">
    <property type="nucleotide sequence ID" value="NZ_QGDC01000007.1"/>
</dbReference>
<dbReference type="Gene3D" id="3.10.450.50">
    <property type="match status" value="1"/>
</dbReference>
<dbReference type="AlphaFoldDB" id="A0A367GL50"/>
<dbReference type="EMBL" id="QGDC01000007">
    <property type="protein sequence ID" value="RCH54204.1"/>
    <property type="molecule type" value="Genomic_DNA"/>
</dbReference>
<organism evidence="2 3">
    <name type="scientific">Mucilaginibacter hurinus</name>
    <dbReference type="NCBI Taxonomy" id="2201324"/>
    <lineage>
        <taxon>Bacteria</taxon>
        <taxon>Pseudomonadati</taxon>
        <taxon>Bacteroidota</taxon>
        <taxon>Sphingobacteriia</taxon>
        <taxon>Sphingobacteriales</taxon>
        <taxon>Sphingobacteriaceae</taxon>
        <taxon>Mucilaginibacter</taxon>
    </lineage>
</organism>
<evidence type="ECO:0000313" key="3">
    <source>
        <dbReference type="Proteomes" id="UP000253209"/>
    </source>
</evidence>
<dbReference type="InterPro" id="IPR027843">
    <property type="entry name" value="DUF4440"/>
</dbReference>
<evidence type="ECO:0000259" key="1">
    <source>
        <dbReference type="Pfam" id="PF14534"/>
    </source>
</evidence>
<dbReference type="OrthoDB" id="5383110at2"/>
<reference evidence="2 3" key="1">
    <citation type="submission" date="2018-05" db="EMBL/GenBank/DDBJ databases">
        <title>Mucilaginibacter hurinus sp. nov., isolated from briquette warehouse soil.</title>
        <authorList>
            <person name="Choi L."/>
        </authorList>
    </citation>
    <scope>NUCLEOTIDE SEQUENCE [LARGE SCALE GENOMIC DNA]</scope>
    <source>
        <strain evidence="2 3">ZR32</strain>
    </source>
</reference>
<dbReference type="InterPro" id="IPR032710">
    <property type="entry name" value="NTF2-like_dom_sf"/>
</dbReference>
<name>A0A367GL50_9SPHI</name>
<protein>
    <submittedName>
        <fullName evidence="2">Nuclear transport factor 2 family protein</fullName>
    </submittedName>
</protein>
<accession>A0A367GL50</accession>
<proteinExistence type="predicted"/>
<dbReference type="Pfam" id="PF14534">
    <property type="entry name" value="DUF4440"/>
    <property type="match status" value="1"/>
</dbReference>
<sequence>MSISIAAAPSQDTQEVAQVVERLRKAMVDADGVTLANLTSEHLSYGHSAGKLETKQEFINTIISGKSVFTSISLTDQSIKVINSTALVRHTFTAETNDKGKGAGFVKLSVLSVWVKGEQGWQMVARQAVKAD</sequence>
<comment type="caution">
    <text evidence="2">The sequence shown here is derived from an EMBL/GenBank/DDBJ whole genome shotgun (WGS) entry which is preliminary data.</text>
</comment>
<dbReference type="SUPFAM" id="SSF54427">
    <property type="entry name" value="NTF2-like"/>
    <property type="match status" value="1"/>
</dbReference>
<feature type="domain" description="DUF4440" evidence="1">
    <location>
        <begin position="16"/>
        <end position="123"/>
    </location>
</feature>